<keyword evidence="2" id="KW-1185">Reference proteome</keyword>
<organism evidence="1 2">
    <name type="scientific">Phaeosphaeria nodorum (strain SN15 / ATCC MYA-4574 / FGSC 10173)</name>
    <name type="common">Glume blotch fungus</name>
    <name type="synonym">Parastagonospora nodorum</name>
    <dbReference type="NCBI Taxonomy" id="321614"/>
    <lineage>
        <taxon>Eukaryota</taxon>
        <taxon>Fungi</taxon>
        <taxon>Dikarya</taxon>
        <taxon>Ascomycota</taxon>
        <taxon>Pezizomycotina</taxon>
        <taxon>Dothideomycetes</taxon>
        <taxon>Pleosporomycetidae</taxon>
        <taxon>Pleosporales</taxon>
        <taxon>Pleosporineae</taxon>
        <taxon>Phaeosphaeriaceae</taxon>
        <taxon>Parastagonospora</taxon>
    </lineage>
</organism>
<evidence type="ECO:0000313" key="1">
    <source>
        <dbReference type="EMBL" id="QRD00676.1"/>
    </source>
</evidence>
<name>A0A7U2F8F9_PHANO</name>
<protein>
    <submittedName>
        <fullName evidence="1">Uncharacterized protein</fullName>
    </submittedName>
</protein>
<gene>
    <name evidence="1" type="ORF">JI435_415600</name>
</gene>
<dbReference type="EMBL" id="CP069033">
    <property type="protein sequence ID" value="QRD00676.1"/>
    <property type="molecule type" value="Genomic_DNA"/>
</dbReference>
<dbReference type="Proteomes" id="UP000663193">
    <property type="component" value="Chromosome 11"/>
</dbReference>
<evidence type="ECO:0000313" key="2">
    <source>
        <dbReference type="Proteomes" id="UP000663193"/>
    </source>
</evidence>
<sequence>MIIITEQPRHSLASALSFMTQRRNTFRLPIRSVAPAPVVAAELRQQQLESPRCGEHASRLFYDHQS</sequence>
<dbReference type="AlphaFoldDB" id="A0A7U2F8F9"/>
<accession>A0A7U2F8F9</accession>
<dbReference type="VEuPathDB" id="FungiDB:JI435_415600"/>
<proteinExistence type="predicted"/>
<reference evidence="2" key="1">
    <citation type="journal article" date="2021" name="BMC Genomics">
        <title>Chromosome-level genome assembly and manually-curated proteome of model necrotroph Parastagonospora nodorum Sn15 reveals a genome-wide trove of candidate effector homologs, and redundancy of virulence-related functions within an accessory chromosome.</title>
        <authorList>
            <person name="Bertazzoni S."/>
            <person name="Jones D.A.B."/>
            <person name="Phan H.T."/>
            <person name="Tan K.-C."/>
            <person name="Hane J.K."/>
        </authorList>
    </citation>
    <scope>NUCLEOTIDE SEQUENCE [LARGE SCALE GENOMIC DNA]</scope>
    <source>
        <strain evidence="2">SN15 / ATCC MYA-4574 / FGSC 10173)</strain>
    </source>
</reference>